<comment type="caution">
    <text evidence="2">The sequence shown here is derived from an EMBL/GenBank/DDBJ whole genome shotgun (WGS) entry which is preliminary data.</text>
</comment>
<gene>
    <name evidence="2" type="ORF">CTI12_AA199850</name>
</gene>
<dbReference type="EMBL" id="PKPP01001763">
    <property type="protein sequence ID" value="PWA80118.1"/>
    <property type="molecule type" value="Genomic_DNA"/>
</dbReference>
<evidence type="ECO:0000256" key="1">
    <source>
        <dbReference type="SAM" id="MobiDB-lite"/>
    </source>
</evidence>
<sequence length="330" mass="37411">MRRQSKITESSKPFKKYISNLKHDDPTKGGVLYQPNHRLTQSRLPQYSWYHCFEPTKTQPLATHDLVTTSEYNTPLCLSTNDDKSGHKKKRNGGHYFIEDCKGKKLKGIAEVAERYEKNEKTYLHSVCQSMVNPPCHSNMYATGDGKHFTGIHVLGSTNTVCINGLANGYDLNSAHQYSTSNTTSEFRNFAHTCGEFVSHDVQQCIALSDFPNSSCNSVSYQDSNQLNGASPNLHQPQFIQSYGTSGMNNDPQTSYGHSQMPIEDTSRTCTNSGRKRQRKQNAQQSIQKTVYPRKRSKHDGDINCLLCEAFWLVPWCNVFNFKLRFNLLA</sequence>
<reference evidence="2 3" key="1">
    <citation type="journal article" date="2018" name="Mol. Plant">
        <title>The genome of Artemisia annua provides insight into the evolution of Asteraceae family and artemisinin biosynthesis.</title>
        <authorList>
            <person name="Shen Q."/>
            <person name="Zhang L."/>
            <person name="Liao Z."/>
            <person name="Wang S."/>
            <person name="Yan T."/>
            <person name="Shi P."/>
            <person name="Liu M."/>
            <person name="Fu X."/>
            <person name="Pan Q."/>
            <person name="Wang Y."/>
            <person name="Lv Z."/>
            <person name="Lu X."/>
            <person name="Zhang F."/>
            <person name="Jiang W."/>
            <person name="Ma Y."/>
            <person name="Chen M."/>
            <person name="Hao X."/>
            <person name="Li L."/>
            <person name="Tang Y."/>
            <person name="Lv G."/>
            <person name="Zhou Y."/>
            <person name="Sun X."/>
            <person name="Brodelius P.E."/>
            <person name="Rose J.K.C."/>
            <person name="Tang K."/>
        </authorList>
    </citation>
    <scope>NUCLEOTIDE SEQUENCE [LARGE SCALE GENOMIC DNA]</scope>
    <source>
        <strain evidence="3">cv. Huhao1</strain>
        <tissue evidence="2">Leaf</tissue>
    </source>
</reference>
<accession>A0A2U1P2Z7</accession>
<proteinExistence type="predicted"/>
<dbReference type="Proteomes" id="UP000245207">
    <property type="component" value="Unassembled WGS sequence"/>
</dbReference>
<dbReference type="AlphaFoldDB" id="A0A2U1P2Z7"/>
<keyword evidence="3" id="KW-1185">Reference proteome</keyword>
<evidence type="ECO:0000313" key="2">
    <source>
        <dbReference type="EMBL" id="PWA80118.1"/>
    </source>
</evidence>
<name>A0A2U1P2Z7_ARTAN</name>
<feature type="region of interest" description="Disordered" evidence="1">
    <location>
        <begin position="250"/>
        <end position="293"/>
    </location>
</feature>
<evidence type="ECO:0000313" key="3">
    <source>
        <dbReference type="Proteomes" id="UP000245207"/>
    </source>
</evidence>
<protein>
    <submittedName>
        <fullName evidence="2">Uncharacterized protein</fullName>
    </submittedName>
</protein>
<organism evidence="2 3">
    <name type="scientific">Artemisia annua</name>
    <name type="common">Sweet wormwood</name>
    <dbReference type="NCBI Taxonomy" id="35608"/>
    <lineage>
        <taxon>Eukaryota</taxon>
        <taxon>Viridiplantae</taxon>
        <taxon>Streptophyta</taxon>
        <taxon>Embryophyta</taxon>
        <taxon>Tracheophyta</taxon>
        <taxon>Spermatophyta</taxon>
        <taxon>Magnoliopsida</taxon>
        <taxon>eudicotyledons</taxon>
        <taxon>Gunneridae</taxon>
        <taxon>Pentapetalae</taxon>
        <taxon>asterids</taxon>
        <taxon>campanulids</taxon>
        <taxon>Asterales</taxon>
        <taxon>Asteraceae</taxon>
        <taxon>Asteroideae</taxon>
        <taxon>Anthemideae</taxon>
        <taxon>Artemisiinae</taxon>
        <taxon>Artemisia</taxon>
    </lineage>
</organism>